<feature type="transmembrane region" description="Helical" evidence="11">
    <location>
        <begin position="104"/>
        <end position="123"/>
    </location>
</feature>
<dbReference type="RefSeq" id="WP_224039874.1">
    <property type="nucleotide sequence ID" value="NZ_CAJZAH010000001.1"/>
</dbReference>
<feature type="transmembrane region" description="Helical" evidence="11">
    <location>
        <begin position="185"/>
        <end position="205"/>
    </location>
</feature>
<dbReference type="CDD" id="cd00082">
    <property type="entry name" value="HisKA"/>
    <property type="match status" value="1"/>
</dbReference>
<name>A0ABM8WKG7_9BURK</name>
<dbReference type="InterPro" id="IPR003594">
    <property type="entry name" value="HATPase_dom"/>
</dbReference>
<dbReference type="SUPFAM" id="SSF47384">
    <property type="entry name" value="Homodimeric domain of signal transducing histidine kinase"/>
    <property type="match status" value="1"/>
</dbReference>
<evidence type="ECO:0000256" key="4">
    <source>
        <dbReference type="ARBA" id="ARBA00022475"/>
    </source>
</evidence>
<organism evidence="13 14">
    <name type="scientific">Cupriavidus respiraculi</name>
    <dbReference type="NCBI Taxonomy" id="195930"/>
    <lineage>
        <taxon>Bacteria</taxon>
        <taxon>Pseudomonadati</taxon>
        <taxon>Pseudomonadota</taxon>
        <taxon>Betaproteobacteria</taxon>
        <taxon>Burkholderiales</taxon>
        <taxon>Burkholderiaceae</taxon>
        <taxon>Cupriavidus</taxon>
    </lineage>
</organism>
<reference evidence="13 14" key="1">
    <citation type="submission" date="2021-08" db="EMBL/GenBank/DDBJ databases">
        <authorList>
            <person name="Peeters C."/>
        </authorList>
    </citation>
    <scope>NUCLEOTIDE SEQUENCE [LARGE SCALE GENOMIC DNA]</scope>
    <source>
        <strain evidence="13 14">LMG 21510</strain>
    </source>
</reference>
<dbReference type="Gene3D" id="3.30.565.10">
    <property type="entry name" value="Histidine kinase-like ATPase, C-terminal domain"/>
    <property type="match status" value="1"/>
</dbReference>
<feature type="compositionally biased region" description="Low complexity" evidence="10">
    <location>
        <begin position="18"/>
        <end position="34"/>
    </location>
</feature>
<evidence type="ECO:0000256" key="11">
    <source>
        <dbReference type="SAM" id="Phobius"/>
    </source>
</evidence>
<comment type="subcellular location">
    <subcellularLocation>
        <location evidence="2">Cell membrane</location>
        <topology evidence="2">Multi-pass membrane protein</topology>
    </subcellularLocation>
</comment>
<dbReference type="PROSITE" id="PS50109">
    <property type="entry name" value="HIS_KIN"/>
    <property type="match status" value="1"/>
</dbReference>
<keyword evidence="8 13" id="KW-0418">Kinase</keyword>
<keyword evidence="6 13" id="KW-0808">Transferase</keyword>
<feature type="transmembrane region" description="Helical" evidence="11">
    <location>
        <begin position="153"/>
        <end position="173"/>
    </location>
</feature>
<sequence>MLRSPEAAELESDRRHAASQARGAQRASRWRAGAADTTARQNMQQLIELRWIAVLGQVATISLVHYGLEIPLPLGGMLTIALGLAAFNAVSLLHLYLVREVSNGQLFVAMLVDVGMLTAQLYMSGGASNPFIFLYLLQVILGAVLLEAWSTWVIVAVAAACFAGLAIVGKPLALPPDHERGLGSLYIKGMLICIVLNASLLVIFVTRIGHNLRARDERLAVLRQRAAEEEHIVRMGLLASGAAHELGTPLSTLAVIMADWRRMKPFTSDPELMQEIGEMQAQVQRCKSIVSGILMSAGEARGEAPMQTTVHTFLDDLVTEWRATRPVNEFSYENRFGQDLAIISDSAIKQMVHNVLDNALEASLSWVHLDVTREDDALVLAIRDDGLGFPPEMLERLGKPYQSSKGRPGGGLGLFLVVNVARTLGGTVAARNRSDGGAEVTLTLPLSAITVEDPHHAPNGN</sequence>
<dbReference type="InterPro" id="IPR003661">
    <property type="entry name" value="HisK_dim/P_dom"/>
</dbReference>
<keyword evidence="4" id="KW-1003">Cell membrane</keyword>
<feature type="domain" description="Histidine kinase" evidence="12">
    <location>
        <begin position="241"/>
        <end position="448"/>
    </location>
</feature>
<dbReference type="EC" id="2.7.13.3" evidence="3"/>
<keyword evidence="9" id="KW-0067">ATP-binding</keyword>
<dbReference type="GO" id="GO:0004673">
    <property type="term" value="F:protein histidine kinase activity"/>
    <property type="evidence" value="ECO:0007669"/>
    <property type="project" value="UniProtKB-EC"/>
</dbReference>
<dbReference type="Pfam" id="PF02518">
    <property type="entry name" value="HATPase_c"/>
    <property type="match status" value="1"/>
</dbReference>
<dbReference type="InterPro" id="IPR005467">
    <property type="entry name" value="His_kinase_dom"/>
</dbReference>
<evidence type="ECO:0000256" key="7">
    <source>
        <dbReference type="ARBA" id="ARBA00022741"/>
    </source>
</evidence>
<dbReference type="InterPro" id="IPR036890">
    <property type="entry name" value="HATPase_C_sf"/>
</dbReference>
<evidence type="ECO:0000256" key="8">
    <source>
        <dbReference type="ARBA" id="ARBA00022777"/>
    </source>
</evidence>
<dbReference type="PANTHER" id="PTHR44936:SF10">
    <property type="entry name" value="SENSOR PROTEIN RSTB"/>
    <property type="match status" value="1"/>
</dbReference>
<evidence type="ECO:0000256" key="9">
    <source>
        <dbReference type="ARBA" id="ARBA00022840"/>
    </source>
</evidence>
<gene>
    <name evidence="13" type="primary">regB_1</name>
    <name evidence="13" type="ORF">LMG21510_00861</name>
</gene>
<feature type="transmembrane region" description="Helical" evidence="11">
    <location>
        <begin position="49"/>
        <end position="68"/>
    </location>
</feature>
<evidence type="ECO:0000256" key="2">
    <source>
        <dbReference type="ARBA" id="ARBA00004651"/>
    </source>
</evidence>
<keyword evidence="7" id="KW-0547">Nucleotide-binding</keyword>
<keyword evidence="14" id="KW-1185">Reference proteome</keyword>
<evidence type="ECO:0000256" key="5">
    <source>
        <dbReference type="ARBA" id="ARBA00022553"/>
    </source>
</evidence>
<keyword evidence="11" id="KW-0812">Transmembrane</keyword>
<dbReference type="EMBL" id="CAJZAH010000001">
    <property type="protein sequence ID" value="CAG9167808.1"/>
    <property type="molecule type" value="Genomic_DNA"/>
</dbReference>
<keyword evidence="11" id="KW-0472">Membrane</keyword>
<dbReference type="InterPro" id="IPR036097">
    <property type="entry name" value="HisK_dim/P_sf"/>
</dbReference>
<keyword evidence="5" id="KW-0597">Phosphoprotein</keyword>
<feature type="transmembrane region" description="Helical" evidence="11">
    <location>
        <begin position="129"/>
        <end position="146"/>
    </location>
</feature>
<evidence type="ECO:0000313" key="14">
    <source>
        <dbReference type="Proteomes" id="UP000721236"/>
    </source>
</evidence>
<feature type="transmembrane region" description="Helical" evidence="11">
    <location>
        <begin position="74"/>
        <end position="97"/>
    </location>
</feature>
<dbReference type="SMART" id="SM00387">
    <property type="entry name" value="HATPase_c"/>
    <property type="match status" value="1"/>
</dbReference>
<evidence type="ECO:0000256" key="10">
    <source>
        <dbReference type="SAM" id="MobiDB-lite"/>
    </source>
</evidence>
<comment type="caution">
    <text evidence="13">The sequence shown here is derived from an EMBL/GenBank/DDBJ whole genome shotgun (WGS) entry which is preliminary data.</text>
</comment>
<proteinExistence type="predicted"/>
<dbReference type="SUPFAM" id="SSF55874">
    <property type="entry name" value="ATPase domain of HSP90 chaperone/DNA topoisomerase II/histidine kinase"/>
    <property type="match status" value="1"/>
</dbReference>
<comment type="catalytic activity">
    <reaction evidence="1">
        <text>ATP + protein L-histidine = ADP + protein N-phospho-L-histidine.</text>
        <dbReference type="EC" id="2.7.13.3"/>
    </reaction>
</comment>
<evidence type="ECO:0000313" key="13">
    <source>
        <dbReference type="EMBL" id="CAG9167808.1"/>
    </source>
</evidence>
<accession>A0ABM8WKG7</accession>
<evidence type="ECO:0000259" key="12">
    <source>
        <dbReference type="PROSITE" id="PS50109"/>
    </source>
</evidence>
<evidence type="ECO:0000256" key="3">
    <source>
        <dbReference type="ARBA" id="ARBA00012438"/>
    </source>
</evidence>
<keyword evidence="11" id="KW-1133">Transmembrane helix</keyword>
<dbReference type="PANTHER" id="PTHR44936">
    <property type="entry name" value="SENSOR PROTEIN CREC"/>
    <property type="match status" value="1"/>
</dbReference>
<evidence type="ECO:0000256" key="1">
    <source>
        <dbReference type="ARBA" id="ARBA00000085"/>
    </source>
</evidence>
<dbReference type="Gene3D" id="1.10.287.130">
    <property type="match status" value="1"/>
</dbReference>
<evidence type="ECO:0000256" key="6">
    <source>
        <dbReference type="ARBA" id="ARBA00022679"/>
    </source>
</evidence>
<dbReference type="InterPro" id="IPR004358">
    <property type="entry name" value="Sig_transdc_His_kin-like_C"/>
</dbReference>
<dbReference type="PRINTS" id="PR00344">
    <property type="entry name" value="BCTRLSENSOR"/>
</dbReference>
<feature type="region of interest" description="Disordered" evidence="10">
    <location>
        <begin position="1"/>
        <end position="34"/>
    </location>
</feature>
<protein>
    <recommendedName>
        <fullName evidence="3">histidine kinase</fullName>
        <ecNumber evidence="3">2.7.13.3</ecNumber>
    </recommendedName>
</protein>
<dbReference type="InterPro" id="IPR050980">
    <property type="entry name" value="2C_sensor_his_kinase"/>
</dbReference>
<dbReference type="Proteomes" id="UP000721236">
    <property type="component" value="Unassembled WGS sequence"/>
</dbReference>